<dbReference type="GO" id="GO:0048306">
    <property type="term" value="F:calcium-dependent protein binding"/>
    <property type="evidence" value="ECO:0007669"/>
    <property type="project" value="UniProtKB-ARBA"/>
</dbReference>
<feature type="domain" description="EF-hand" evidence="7">
    <location>
        <begin position="219"/>
        <end position="254"/>
    </location>
</feature>
<dbReference type="PANTHER" id="PTHR46212">
    <property type="entry name" value="PEFLIN"/>
    <property type="match status" value="1"/>
</dbReference>
<dbReference type="PANTHER" id="PTHR46212:SF3">
    <property type="entry name" value="GH27120P"/>
    <property type="match status" value="1"/>
</dbReference>
<keyword evidence="9" id="KW-1185">Reference proteome</keyword>
<dbReference type="RefSeq" id="XP_064707911.1">
    <property type="nucleotide sequence ID" value="XM_064856011.1"/>
</dbReference>
<proteinExistence type="predicted"/>
<evidence type="ECO:0000313" key="9">
    <source>
        <dbReference type="Proteomes" id="UP001358417"/>
    </source>
</evidence>
<keyword evidence="4" id="KW-0677">Repeat</keyword>
<dbReference type="PROSITE" id="PS00018">
    <property type="entry name" value="EF_HAND_1"/>
    <property type="match status" value="1"/>
</dbReference>
<evidence type="ECO:0000256" key="3">
    <source>
        <dbReference type="ARBA" id="ARBA00022723"/>
    </source>
</evidence>
<dbReference type="GeneID" id="89980634"/>
<keyword evidence="5" id="KW-0106">Calcium</keyword>
<dbReference type="PROSITE" id="PS50222">
    <property type="entry name" value="EF_HAND_2"/>
    <property type="match status" value="1"/>
</dbReference>
<dbReference type="InterPro" id="IPR002048">
    <property type="entry name" value="EF_hand_dom"/>
</dbReference>
<keyword evidence="3" id="KW-0479">Metal-binding</keyword>
<dbReference type="EMBL" id="JAVRRD010000008">
    <property type="protein sequence ID" value="KAK5055941.1"/>
    <property type="molecule type" value="Genomic_DNA"/>
</dbReference>
<evidence type="ECO:0000256" key="1">
    <source>
        <dbReference type="ARBA" id="ARBA00004496"/>
    </source>
</evidence>
<comment type="caution">
    <text evidence="8">The sequence shown here is derived from an EMBL/GenBank/DDBJ whole genome shotgun (WGS) entry which is preliminary data.</text>
</comment>
<dbReference type="CDD" id="cd16180">
    <property type="entry name" value="EFh_PEF_Group_I"/>
    <property type="match status" value="1"/>
</dbReference>
<dbReference type="GO" id="GO:0005737">
    <property type="term" value="C:cytoplasm"/>
    <property type="evidence" value="ECO:0007669"/>
    <property type="project" value="UniProtKB-SubCell"/>
</dbReference>
<protein>
    <recommendedName>
        <fullName evidence="7">EF-hand domain-containing protein</fullName>
    </recommendedName>
</protein>
<comment type="subcellular location">
    <subcellularLocation>
        <location evidence="1">Cytoplasm</location>
    </subcellularLocation>
</comment>
<evidence type="ECO:0000256" key="5">
    <source>
        <dbReference type="ARBA" id="ARBA00022837"/>
    </source>
</evidence>
<gene>
    <name evidence="8" type="ORF">LTR84_012491</name>
</gene>
<evidence type="ECO:0000256" key="2">
    <source>
        <dbReference type="ARBA" id="ARBA00022490"/>
    </source>
</evidence>
<feature type="region of interest" description="Disordered" evidence="6">
    <location>
        <begin position="1"/>
        <end position="148"/>
    </location>
</feature>
<evidence type="ECO:0000259" key="7">
    <source>
        <dbReference type="PROSITE" id="PS50222"/>
    </source>
</evidence>
<dbReference type="GO" id="GO:0005509">
    <property type="term" value="F:calcium ion binding"/>
    <property type="evidence" value="ECO:0007669"/>
    <property type="project" value="InterPro"/>
</dbReference>
<evidence type="ECO:0000256" key="6">
    <source>
        <dbReference type="SAM" id="MobiDB-lite"/>
    </source>
</evidence>
<dbReference type="InterPro" id="IPR011992">
    <property type="entry name" value="EF-hand-dom_pair"/>
</dbReference>
<dbReference type="Proteomes" id="UP001358417">
    <property type="component" value="Unassembled WGS sequence"/>
</dbReference>
<reference evidence="8 9" key="1">
    <citation type="submission" date="2023-08" db="EMBL/GenBank/DDBJ databases">
        <title>Black Yeasts Isolated from many extreme environments.</title>
        <authorList>
            <person name="Coleine C."/>
            <person name="Stajich J.E."/>
            <person name="Selbmann L."/>
        </authorList>
    </citation>
    <scope>NUCLEOTIDE SEQUENCE [LARGE SCALE GENOMIC DNA]</scope>
    <source>
        <strain evidence="8 9">CCFEE 5792</strain>
    </source>
</reference>
<name>A0AAV9NGR5_9EURO</name>
<feature type="compositionally biased region" description="Low complexity" evidence="6">
    <location>
        <begin position="11"/>
        <end position="25"/>
    </location>
</feature>
<accession>A0AAV9NGR5</accession>
<evidence type="ECO:0000256" key="4">
    <source>
        <dbReference type="ARBA" id="ARBA00022737"/>
    </source>
</evidence>
<dbReference type="InterPro" id="IPR051426">
    <property type="entry name" value="Peflin/Sorcin_CaBP"/>
</dbReference>
<feature type="compositionally biased region" description="Polar residues" evidence="6">
    <location>
        <begin position="132"/>
        <end position="144"/>
    </location>
</feature>
<dbReference type="InterPro" id="IPR018247">
    <property type="entry name" value="EF_Hand_1_Ca_BS"/>
</dbReference>
<dbReference type="Gene3D" id="1.10.238.10">
    <property type="entry name" value="EF-hand"/>
    <property type="match status" value="1"/>
</dbReference>
<dbReference type="AlphaFoldDB" id="A0AAV9NGR5"/>
<dbReference type="Pfam" id="PF13499">
    <property type="entry name" value="EF-hand_7"/>
    <property type="match status" value="1"/>
</dbReference>
<dbReference type="SMART" id="SM00054">
    <property type="entry name" value="EFh"/>
    <property type="match status" value="3"/>
</dbReference>
<sequence>MAYNRAFNPDALPAHAEPEQAAQALSQLQGNRRQTSPNAPPGQRYGHQPRPGSPGSAGRRPSPAGRGIGPPAQSQPPPPSQSQNSYRPPPVQTYQQQRPHNAGQGYADNQYNRLQSPPPNAANYGFDRRGSNEQQSYPPRNTAPTDPDSVDLFRLFRAANASGTGSLTTAELGSALVNADFTPFDSRTIISLMRMFTSSPPNQAQGPTITFEEFENLWQFLAAWRTLFERFDEDGSGRISLLEFSKAMTAFGYRLSQQFVGVLYNTFNDRSPVQGQGMSFDLFVQACISLKRMTDVFKKYDDDRDGYVTLSFEEFLMEILRLRD</sequence>
<keyword evidence="2" id="KW-0963">Cytoplasm</keyword>
<feature type="compositionally biased region" description="Polar residues" evidence="6">
    <location>
        <begin position="26"/>
        <end position="37"/>
    </location>
</feature>
<dbReference type="SUPFAM" id="SSF47473">
    <property type="entry name" value="EF-hand"/>
    <property type="match status" value="1"/>
</dbReference>
<organism evidence="8 9">
    <name type="scientific">Exophiala bonariae</name>
    <dbReference type="NCBI Taxonomy" id="1690606"/>
    <lineage>
        <taxon>Eukaryota</taxon>
        <taxon>Fungi</taxon>
        <taxon>Dikarya</taxon>
        <taxon>Ascomycota</taxon>
        <taxon>Pezizomycotina</taxon>
        <taxon>Eurotiomycetes</taxon>
        <taxon>Chaetothyriomycetidae</taxon>
        <taxon>Chaetothyriales</taxon>
        <taxon>Herpotrichiellaceae</taxon>
        <taxon>Exophiala</taxon>
    </lineage>
</organism>
<evidence type="ECO:0000313" key="8">
    <source>
        <dbReference type="EMBL" id="KAK5055941.1"/>
    </source>
</evidence>